<keyword evidence="4" id="KW-1185">Reference proteome</keyword>
<gene>
    <name evidence="3" type="ORF">HHL11_25535</name>
</gene>
<sequence length="322" mass="33587">MIQRRTLLATAAGLAATGFARAQGSYPDRPIRLVVPNPPGGPSDIVGRFLAESMHKDLGQPLVIDNRPGAAGLIGTGAVISAPADGYTVLVTSRSNHVMAPLVQKTQVDPARDLAPVGLALRAVGMFVTHAKAPFRTLKDLIAYAKANPGKLFYGSAGIGATNHIAIEQFKKLAGIDITHVPYKGTGTLLTGLMGGEVSLALLDFASAQPGVKGGALLPLVQTASRRLSSLPDVPTLVESGFRNYDPSFWIGLAVPKATPAPVIARLNKSLDLALADTQMKARAQVNGWELVGGSPKVLADTIAQDLADFPALVKQLDIKAS</sequence>
<comment type="caution">
    <text evidence="3">The sequence shown here is derived from an EMBL/GenBank/DDBJ whole genome shotgun (WGS) entry which is preliminary data.</text>
</comment>
<evidence type="ECO:0000313" key="4">
    <source>
        <dbReference type="Proteomes" id="UP000541185"/>
    </source>
</evidence>
<dbReference type="InterPro" id="IPR005064">
    <property type="entry name" value="BUG"/>
</dbReference>
<keyword evidence="2" id="KW-0732">Signal</keyword>
<evidence type="ECO:0000256" key="2">
    <source>
        <dbReference type="SAM" id="SignalP"/>
    </source>
</evidence>
<dbReference type="InterPro" id="IPR042100">
    <property type="entry name" value="Bug_dom1"/>
</dbReference>
<proteinExistence type="inferred from homology"/>
<dbReference type="Gene3D" id="3.40.190.150">
    <property type="entry name" value="Bordetella uptake gene, domain 1"/>
    <property type="match status" value="1"/>
</dbReference>
<protein>
    <submittedName>
        <fullName evidence="3">Tripartite tricarboxylate transporter substrate binding protein</fullName>
    </submittedName>
</protein>
<organism evidence="3 4">
    <name type="scientific">Ramlibacter agri</name>
    <dbReference type="NCBI Taxonomy" id="2728837"/>
    <lineage>
        <taxon>Bacteria</taxon>
        <taxon>Pseudomonadati</taxon>
        <taxon>Pseudomonadota</taxon>
        <taxon>Betaproteobacteria</taxon>
        <taxon>Burkholderiales</taxon>
        <taxon>Comamonadaceae</taxon>
        <taxon>Ramlibacter</taxon>
    </lineage>
</organism>
<name>A0A848H9G3_9BURK</name>
<comment type="similarity">
    <text evidence="1">Belongs to the UPF0065 (bug) family.</text>
</comment>
<accession>A0A848H9G3</accession>
<dbReference type="CDD" id="cd07012">
    <property type="entry name" value="PBP2_Bug_TTT"/>
    <property type="match status" value="1"/>
</dbReference>
<dbReference type="PIRSF" id="PIRSF017082">
    <property type="entry name" value="YflP"/>
    <property type="match status" value="1"/>
</dbReference>
<feature type="chain" id="PRO_5032410605" evidence="2">
    <location>
        <begin position="23"/>
        <end position="322"/>
    </location>
</feature>
<dbReference type="PANTHER" id="PTHR42928">
    <property type="entry name" value="TRICARBOXYLATE-BINDING PROTEIN"/>
    <property type="match status" value="1"/>
</dbReference>
<dbReference type="PANTHER" id="PTHR42928:SF5">
    <property type="entry name" value="BLR1237 PROTEIN"/>
    <property type="match status" value="1"/>
</dbReference>
<dbReference type="AlphaFoldDB" id="A0A848H9G3"/>
<dbReference type="RefSeq" id="WP_169421430.1">
    <property type="nucleotide sequence ID" value="NZ_JABBFX010000003.1"/>
</dbReference>
<feature type="signal peptide" evidence="2">
    <location>
        <begin position="1"/>
        <end position="22"/>
    </location>
</feature>
<dbReference type="SUPFAM" id="SSF53850">
    <property type="entry name" value="Periplasmic binding protein-like II"/>
    <property type="match status" value="1"/>
</dbReference>
<dbReference type="Proteomes" id="UP000541185">
    <property type="component" value="Unassembled WGS sequence"/>
</dbReference>
<evidence type="ECO:0000313" key="3">
    <source>
        <dbReference type="EMBL" id="NML47134.1"/>
    </source>
</evidence>
<dbReference type="Gene3D" id="3.40.190.10">
    <property type="entry name" value="Periplasmic binding protein-like II"/>
    <property type="match status" value="1"/>
</dbReference>
<reference evidence="3 4" key="1">
    <citation type="submission" date="2020-04" db="EMBL/GenBank/DDBJ databases">
        <title>Ramlibacter sp. G-1-2-2 isolated from soil.</title>
        <authorList>
            <person name="Dahal R.H."/>
        </authorList>
    </citation>
    <scope>NUCLEOTIDE SEQUENCE [LARGE SCALE GENOMIC DNA]</scope>
    <source>
        <strain evidence="3 4">G-1-2-2</strain>
    </source>
</reference>
<dbReference type="EMBL" id="JABBFX010000003">
    <property type="protein sequence ID" value="NML47134.1"/>
    <property type="molecule type" value="Genomic_DNA"/>
</dbReference>
<dbReference type="Pfam" id="PF03401">
    <property type="entry name" value="TctC"/>
    <property type="match status" value="1"/>
</dbReference>
<evidence type="ECO:0000256" key="1">
    <source>
        <dbReference type="ARBA" id="ARBA00006987"/>
    </source>
</evidence>